<dbReference type="GO" id="GO:0008028">
    <property type="term" value="F:monocarboxylic acid transmembrane transporter activity"/>
    <property type="evidence" value="ECO:0007669"/>
    <property type="project" value="TreeGrafter"/>
</dbReference>
<feature type="transmembrane region" description="Helical" evidence="1">
    <location>
        <begin position="220"/>
        <end position="246"/>
    </location>
</feature>
<dbReference type="AlphaFoldDB" id="A0A9Q1BEC8"/>
<evidence type="ECO:0000256" key="1">
    <source>
        <dbReference type="SAM" id="Phobius"/>
    </source>
</evidence>
<feature type="transmembrane region" description="Helical" evidence="1">
    <location>
        <begin position="194"/>
        <end position="214"/>
    </location>
</feature>
<reference evidence="2" key="1">
    <citation type="submission" date="2021-10" db="EMBL/GenBank/DDBJ databases">
        <title>Tropical sea cucumber genome reveals ecological adaptation and Cuvierian tubules defense mechanism.</title>
        <authorList>
            <person name="Chen T."/>
        </authorList>
    </citation>
    <scope>NUCLEOTIDE SEQUENCE</scope>
    <source>
        <strain evidence="2">Nanhai2018</strain>
        <tissue evidence="2">Muscle</tissue>
    </source>
</reference>
<dbReference type="PANTHER" id="PTHR11360">
    <property type="entry name" value="MONOCARBOXYLATE TRANSPORTER"/>
    <property type="match status" value="1"/>
</dbReference>
<protein>
    <submittedName>
        <fullName evidence="2">Monocarboxylate transporter 2</fullName>
    </submittedName>
</protein>
<name>A0A9Q1BEC8_HOLLE</name>
<dbReference type="PANTHER" id="PTHR11360:SF303">
    <property type="entry name" value="MAJOR FACILITATOR SUPERFAMILY (MFS) PROFILE DOMAIN-CONTAINING PROTEIN"/>
    <property type="match status" value="1"/>
</dbReference>
<feature type="transmembrane region" description="Helical" evidence="1">
    <location>
        <begin position="258"/>
        <end position="278"/>
    </location>
</feature>
<dbReference type="Gene3D" id="1.20.1250.20">
    <property type="entry name" value="MFS general substrate transporter like domains"/>
    <property type="match status" value="1"/>
</dbReference>
<keyword evidence="3" id="KW-1185">Reference proteome</keyword>
<dbReference type="InterPro" id="IPR036259">
    <property type="entry name" value="MFS_trans_sf"/>
</dbReference>
<dbReference type="Pfam" id="PF07690">
    <property type="entry name" value="MFS_1"/>
    <property type="match status" value="1"/>
</dbReference>
<feature type="transmembrane region" description="Helical" evidence="1">
    <location>
        <begin position="139"/>
        <end position="160"/>
    </location>
</feature>
<comment type="caution">
    <text evidence="2">The sequence shown here is derived from an EMBL/GenBank/DDBJ whole genome shotgun (WGS) entry which is preliminary data.</text>
</comment>
<proteinExistence type="predicted"/>
<feature type="transmembrane region" description="Helical" evidence="1">
    <location>
        <begin position="166"/>
        <end position="187"/>
    </location>
</feature>
<keyword evidence="1" id="KW-1133">Transmembrane helix</keyword>
<keyword evidence="1" id="KW-0472">Membrane</keyword>
<sequence>MSFVEHFGESFPIMFSLREVSTYVGMSVMPPFMEVLQASYGLKGSYLVLGAIAWNCVICGLLLKPPQLNGKYRKSFCEELICLLCEVNCLQVESNMGSPSSEEGAGRLQILSRRFLRIFSLAPAIEHPRFAIFLIIHSFFYYTFTAWALFLVPFGISIGISKTVAVYLSTAGGIGGFVGKILAVAVFHFEKMNIISAGIIPSVICCIGLTGYILTTDYFLLLIFSSFCGFSLAFGDSALSAVVPEYLCQKHLKQGTSLSYTFGGIFMMLGGIVSGAILDILFSYVYLFGATIAFNIIIIILCAVLWCTRVSEPIEERTRPV</sequence>
<evidence type="ECO:0000313" key="3">
    <source>
        <dbReference type="Proteomes" id="UP001152320"/>
    </source>
</evidence>
<dbReference type="SUPFAM" id="SSF103473">
    <property type="entry name" value="MFS general substrate transporter"/>
    <property type="match status" value="1"/>
</dbReference>
<dbReference type="Proteomes" id="UP001152320">
    <property type="component" value="Chromosome 19"/>
</dbReference>
<evidence type="ECO:0000313" key="2">
    <source>
        <dbReference type="EMBL" id="KAJ8023525.1"/>
    </source>
</evidence>
<dbReference type="InterPro" id="IPR050327">
    <property type="entry name" value="Proton-linked_MCT"/>
</dbReference>
<gene>
    <name evidence="2" type="ORF">HOLleu_35988</name>
</gene>
<dbReference type="EMBL" id="JAIZAY010000019">
    <property type="protein sequence ID" value="KAJ8023525.1"/>
    <property type="molecule type" value="Genomic_DNA"/>
</dbReference>
<dbReference type="InterPro" id="IPR011701">
    <property type="entry name" value="MFS"/>
</dbReference>
<accession>A0A9Q1BEC8</accession>
<dbReference type="OrthoDB" id="410267at2759"/>
<feature type="transmembrane region" description="Helical" evidence="1">
    <location>
        <begin position="44"/>
        <end position="63"/>
    </location>
</feature>
<feature type="transmembrane region" description="Helical" evidence="1">
    <location>
        <begin position="284"/>
        <end position="307"/>
    </location>
</feature>
<organism evidence="2 3">
    <name type="scientific">Holothuria leucospilota</name>
    <name type="common">Black long sea cucumber</name>
    <name type="synonym">Mertensiothuria leucospilota</name>
    <dbReference type="NCBI Taxonomy" id="206669"/>
    <lineage>
        <taxon>Eukaryota</taxon>
        <taxon>Metazoa</taxon>
        <taxon>Echinodermata</taxon>
        <taxon>Eleutherozoa</taxon>
        <taxon>Echinozoa</taxon>
        <taxon>Holothuroidea</taxon>
        <taxon>Aspidochirotacea</taxon>
        <taxon>Aspidochirotida</taxon>
        <taxon>Holothuriidae</taxon>
        <taxon>Holothuria</taxon>
    </lineage>
</organism>
<keyword evidence="1" id="KW-0812">Transmembrane</keyword>